<dbReference type="InterPro" id="IPR039266">
    <property type="entry name" value="EN-1/SPM"/>
</dbReference>
<accession>A0A5J9TQD1</accession>
<evidence type="ECO:0000256" key="1">
    <source>
        <dbReference type="SAM" id="MobiDB-lite"/>
    </source>
</evidence>
<dbReference type="OrthoDB" id="696382at2759"/>
<dbReference type="AlphaFoldDB" id="A0A5J9TQD1"/>
<feature type="compositionally biased region" description="Basic and acidic residues" evidence="1">
    <location>
        <begin position="280"/>
        <end position="296"/>
    </location>
</feature>
<protein>
    <submittedName>
        <fullName evidence="2">Uncharacterized protein</fullName>
    </submittedName>
</protein>
<sequence length="310" mass="34219">MLHRPSSLAPSLHEQPPPIVRSCSYGLFPVLSNAEYVQSRVDWINKLVWPHHCRRWCKNEFLDKRHKAQESRMAYEDVAQNRGGSRAFGETSQFLEHKFGPGKGSTINTYAVMKSGMKNVETNGRSGPIISSKAQTCLNDYTSGLEDAHPEEDLEQQDVDGKVLCKTSGGLRHGRVAIADGAVRKADVIAAGKETHVRPSTTSIPVTVQNLARDNKRLLQSNERLLNSNASVNQLNNQPIMMLYADLGREPSGEILQQVQEIQAQQAQEIHAQGATGSSHNHERNNDGCDNNHEGNNDGCEDNSSKDEAS</sequence>
<comment type="caution">
    <text evidence="2">The sequence shown here is derived from an EMBL/GenBank/DDBJ whole genome shotgun (WGS) entry which is preliminary data.</text>
</comment>
<dbReference type="Gramene" id="TVU13465">
    <property type="protein sequence ID" value="TVU13465"/>
    <property type="gene ID" value="EJB05_40523"/>
</dbReference>
<name>A0A5J9TQD1_9POAL</name>
<feature type="non-terminal residue" evidence="2">
    <location>
        <position position="1"/>
    </location>
</feature>
<feature type="region of interest" description="Disordered" evidence="1">
    <location>
        <begin position="266"/>
        <end position="310"/>
    </location>
</feature>
<dbReference type="EMBL" id="RWGY01000034">
    <property type="protein sequence ID" value="TVU13465.1"/>
    <property type="molecule type" value="Genomic_DNA"/>
</dbReference>
<reference evidence="2 3" key="1">
    <citation type="journal article" date="2019" name="Sci. Rep.">
        <title>A high-quality genome of Eragrostis curvula grass provides insights into Poaceae evolution and supports new strategies to enhance forage quality.</title>
        <authorList>
            <person name="Carballo J."/>
            <person name="Santos B.A.C.M."/>
            <person name="Zappacosta D."/>
            <person name="Garbus I."/>
            <person name="Selva J.P."/>
            <person name="Gallo C.A."/>
            <person name="Diaz A."/>
            <person name="Albertini E."/>
            <person name="Caccamo M."/>
            <person name="Echenique V."/>
        </authorList>
    </citation>
    <scope>NUCLEOTIDE SEQUENCE [LARGE SCALE GENOMIC DNA]</scope>
    <source>
        <strain evidence="3">cv. Victoria</strain>
        <tissue evidence="2">Leaf</tissue>
    </source>
</reference>
<evidence type="ECO:0000313" key="3">
    <source>
        <dbReference type="Proteomes" id="UP000324897"/>
    </source>
</evidence>
<organism evidence="2 3">
    <name type="scientific">Eragrostis curvula</name>
    <name type="common">weeping love grass</name>
    <dbReference type="NCBI Taxonomy" id="38414"/>
    <lineage>
        <taxon>Eukaryota</taxon>
        <taxon>Viridiplantae</taxon>
        <taxon>Streptophyta</taxon>
        <taxon>Embryophyta</taxon>
        <taxon>Tracheophyta</taxon>
        <taxon>Spermatophyta</taxon>
        <taxon>Magnoliopsida</taxon>
        <taxon>Liliopsida</taxon>
        <taxon>Poales</taxon>
        <taxon>Poaceae</taxon>
        <taxon>PACMAD clade</taxon>
        <taxon>Chloridoideae</taxon>
        <taxon>Eragrostideae</taxon>
        <taxon>Eragrostidinae</taxon>
        <taxon>Eragrostis</taxon>
    </lineage>
</organism>
<dbReference type="PANTHER" id="PTHR33157">
    <property type="entry name" value="AUTONOMOUS TRANSPOSABLE ELEMENT EN-1 MOSAIC PROTEIN-RELATED"/>
    <property type="match status" value="1"/>
</dbReference>
<dbReference type="Proteomes" id="UP000324897">
    <property type="component" value="Unassembled WGS sequence"/>
</dbReference>
<dbReference type="GO" id="GO:0032196">
    <property type="term" value="P:transposition"/>
    <property type="evidence" value="ECO:0007669"/>
    <property type="project" value="InterPro"/>
</dbReference>
<proteinExistence type="predicted"/>
<dbReference type="PANTHER" id="PTHR33157:SF5">
    <property type="entry name" value="OS09G0314100 PROTEIN"/>
    <property type="match status" value="1"/>
</dbReference>
<evidence type="ECO:0000313" key="2">
    <source>
        <dbReference type="EMBL" id="TVU13465.1"/>
    </source>
</evidence>
<keyword evidence="3" id="KW-1185">Reference proteome</keyword>
<gene>
    <name evidence="2" type="ORF">EJB05_40523</name>
</gene>